<reference evidence="1 2" key="2">
    <citation type="submission" date="2013-04" db="EMBL/GenBank/DDBJ databases">
        <title>The Genome Sequence of Bilophila wadsworthia 3_1_6.</title>
        <authorList>
            <consortium name="The Broad Institute Genomics Platform"/>
            <person name="Earl A."/>
            <person name="Ward D."/>
            <person name="Feldgarden M."/>
            <person name="Gevers D."/>
            <person name="Sibley C."/>
            <person name="Strauss J."/>
            <person name="Allen-Vercoe E."/>
            <person name="Walker B."/>
            <person name="Young S."/>
            <person name="Zeng Q."/>
            <person name="Gargeya S."/>
            <person name="Fitzgerald M."/>
            <person name="Haas B."/>
            <person name="Abouelleil A."/>
            <person name="Allen A.W."/>
            <person name="Alvarado L."/>
            <person name="Arachchi H.M."/>
            <person name="Berlin A.M."/>
            <person name="Chapman S.B."/>
            <person name="Gainer-Dewar J."/>
            <person name="Goldberg J."/>
            <person name="Griggs A."/>
            <person name="Gujja S."/>
            <person name="Hansen M."/>
            <person name="Howarth C."/>
            <person name="Imamovic A."/>
            <person name="Ireland A."/>
            <person name="Larimer J."/>
            <person name="McCowan C."/>
            <person name="Murphy C."/>
            <person name="Pearson M."/>
            <person name="Poon T.W."/>
            <person name="Priest M."/>
            <person name="Roberts A."/>
            <person name="Saif S."/>
            <person name="Shea T."/>
            <person name="Sisk P."/>
            <person name="Sykes S."/>
            <person name="Wortman J."/>
            <person name="Nusbaum C."/>
            <person name="Birren B."/>
        </authorList>
    </citation>
    <scope>NUCLEOTIDE SEQUENCE [LARGE SCALE GENOMIC DNA]</scope>
    <source>
        <strain evidence="1 2">3_1_6</strain>
    </source>
</reference>
<name>E5Y9P7_BILW3</name>
<reference evidence="1 2" key="1">
    <citation type="submission" date="2010-10" db="EMBL/GenBank/DDBJ databases">
        <authorList>
            <consortium name="The Broad Institute Genome Sequencing Platform"/>
            <person name="Ward D."/>
            <person name="Earl A."/>
            <person name="Feldgarden M."/>
            <person name="Young S.K."/>
            <person name="Gargeya S."/>
            <person name="Zeng Q."/>
            <person name="Alvarado L."/>
            <person name="Berlin A."/>
            <person name="Bochicchio J."/>
            <person name="Chapman S.B."/>
            <person name="Chen Z."/>
            <person name="Freedman E."/>
            <person name="Gellesch M."/>
            <person name="Goldberg J."/>
            <person name="Griggs A."/>
            <person name="Gujja S."/>
            <person name="Heilman E."/>
            <person name="Heiman D."/>
            <person name="Howarth C."/>
            <person name="Mehta T."/>
            <person name="Neiman D."/>
            <person name="Pearson M."/>
            <person name="Roberts A."/>
            <person name="Saif S."/>
            <person name="Shea T."/>
            <person name="Shenoy N."/>
            <person name="Sisk P."/>
            <person name="Stolte C."/>
            <person name="Sykes S."/>
            <person name="White J."/>
            <person name="Yandava C."/>
            <person name="Allen-Vercoe E."/>
            <person name="Sibley C."/>
            <person name="Ambrose C.E."/>
            <person name="Strauss J."/>
            <person name="Daigneault M."/>
            <person name="Haas B."/>
            <person name="Nusbaum C."/>
            <person name="Birren B."/>
        </authorList>
    </citation>
    <scope>NUCLEOTIDE SEQUENCE [LARGE SCALE GENOMIC DNA]</scope>
    <source>
        <strain evidence="1 2">3_1_6</strain>
    </source>
</reference>
<dbReference type="InterPro" id="IPR009499">
    <property type="entry name" value="AllG-like"/>
</dbReference>
<dbReference type="OrthoDB" id="6193532at2"/>
<dbReference type="InterPro" id="IPR024033">
    <property type="entry name" value="OXTCase_su_AllG_h-dom"/>
</dbReference>
<sequence>MTCNTQPSSIVTRPLNVINLGVDSFADPLAFAQVPVENCAWQPPAEGDSELGWKLAELLNNPEIDAANEVALSRFMEANPVLIGVGTAGQTIPGFEGRMLLHAGPPIDWERMCGTQQGGVIGAIIYEGWAETPEEARIMVEEGKVRLAPCHHYNSVGPMAGVTSPSMPVWIVENATHGNRTYCNFNEGTGKVLRFGSYNDETLNRLRFMADILAPVIASGVANLPEPLELKNIMAMALHMGDEIHNRNLAATTLFFRQLAPAAVRGMANAPTGSPAAKSENVAAALAFISATDHFFLNLTMPACKAMLDAAAGVPKSSLVTTMARNGVEFGIRISGLPDQWFTAPSPYVDGLYFPGFGPEDAGRDLGDSAITETAGVGGFAMASAPATIQFVGGTVADAIRNSRVMRRICLTTNPAFSLPALDFAGTATGIDCRKVVDTGILPAINTGIPHKEASIGQIGAGRTHAPLACFTKAVAALCDTVKS</sequence>
<dbReference type="Gene3D" id="1.10.10.660">
    <property type="entry name" value="conserved protein of unknown function from Enterococcus faecalis V583"/>
    <property type="match status" value="1"/>
</dbReference>
<dbReference type="EMBL" id="ADCP02000001">
    <property type="protein sequence ID" value="EFV43302.2"/>
    <property type="molecule type" value="Genomic_DNA"/>
</dbReference>
<keyword evidence="2" id="KW-1185">Reference proteome</keyword>
<dbReference type="AlphaFoldDB" id="E5Y9P7"/>
<evidence type="ECO:0000313" key="1">
    <source>
        <dbReference type="EMBL" id="EFV43302.2"/>
    </source>
</evidence>
<gene>
    <name evidence="1" type="ORF">HMPREF0179_02825</name>
</gene>
<dbReference type="eggNOG" id="COG0074">
    <property type="taxonomic scope" value="Bacteria"/>
</dbReference>
<dbReference type="RefSeq" id="WP_016360540.1">
    <property type="nucleotide sequence ID" value="NZ_KE150238.1"/>
</dbReference>
<dbReference type="GeneID" id="78084785"/>
<dbReference type="HOGENOM" id="CLU_036192_0_0_7"/>
<dbReference type="Pfam" id="PF06545">
    <property type="entry name" value="AllG"/>
    <property type="match status" value="1"/>
</dbReference>
<dbReference type="Gene3D" id="3.90.1700.10">
    <property type="entry name" value="v583 domain like"/>
    <property type="match status" value="1"/>
</dbReference>
<protein>
    <recommendedName>
        <fullName evidence="3">DUF1116 domain-containing protein</fullName>
    </recommendedName>
</protein>
<accession>E5Y9P7</accession>
<evidence type="ECO:0008006" key="3">
    <source>
        <dbReference type="Google" id="ProtNLM"/>
    </source>
</evidence>
<dbReference type="Proteomes" id="UP000006034">
    <property type="component" value="Unassembled WGS sequence"/>
</dbReference>
<evidence type="ECO:0000313" key="2">
    <source>
        <dbReference type="Proteomes" id="UP000006034"/>
    </source>
</evidence>
<dbReference type="Gene3D" id="3.90.1710.10">
    <property type="entry name" value="Enterococcus faecalis V583 domain"/>
    <property type="match status" value="1"/>
</dbReference>
<organism evidence="1 2">
    <name type="scientific">Bilophila wadsworthia (strain 3_1_6)</name>
    <dbReference type="NCBI Taxonomy" id="563192"/>
    <lineage>
        <taxon>Bacteria</taxon>
        <taxon>Pseudomonadati</taxon>
        <taxon>Thermodesulfobacteriota</taxon>
        <taxon>Desulfovibrionia</taxon>
        <taxon>Desulfovibrionales</taxon>
        <taxon>Desulfovibrionaceae</taxon>
        <taxon>Bilophila</taxon>
    </lineage>
</organism>
<dbReference type="STRING" id="563192.HMPREF0179_02825"/>
<proteinExistence type="predicted"/>
<dbReference type="Gene3D" id="3.40.50.720">
    <property type="entry name" value="NAD(P)-binding Rossmann-like Domain"/>
    <property type="match status" value="1"/>
</dbReference>
<comment type="caution">
    <text evidence="1">The sequence shown here is derived from an EMBL/GenBank/DDBJ whole genome shotgun (WGS) entry which is preliminary data.</text>
</comment>